<comment type="similarity">
    <text evidence="1">Belongs to the enoyl-CoA hydratase/isomerase family.</text>
</comment>
<comment type="caution">
    <text evidence="2">The sequence shown here is derived from an EMBL/GenBank/DDBJ whole genome shotgun (WGS) entry which is preliminary data.</text>
</comment>
<sequence length="268" mass="29114">MKRIPLEERYETLKIERKGRLLTLTMNRPDFLNAADKVMHEELSEVFYDIASDPGSDVVVFTGAGRAFSSGGDINWMQEMIDHPHTFEQTAREAKRIVFSMLDLEKPLIARVNGHATGLGATLALMCDVIFASSEAKIGDPHVAVGFVAGDGGAAIWPQLIGYARAKEFLMSGDLLTAPRAAEIGLINHAVPPAELDAAVDAYVGKLLAGATKAIRWSKVATNIELKRIVHGVMDASLAYEALSNITADHQEAVNAFRDKRKPGFSGR</sequence>
<keyword evidence="3" id="KW-1185">Reference proteome</keyword>
<dbReference type="InterPro" id="IPR029045">
    <property type="entry name" value="ClpP/crotonase-like_dom_sf"/>
</dbReference>
<organism evidence="2 3">
    <name type="scientific">Xanthobacter oligotrophicus</name>
    <dbReference type="NCBI Taxonomy" id="2607286"/>
    <lineage>
        <taxon>Bacteria</taxon>
        <taxon>Pseudomonadati</taxon>
        <taxon>Pseudomonadota</taxon>
        <taxon>Alphaproteobacteria</taxon>
        <taxon>Hyphomicrobiales</taxon>
        <taxon>Xanthobacteraceae</taxon>
        <taxon>Xanthobacter</taxon>
    </lineage>
</organism>
<evidence type="ECO:0000256" key="1">
    <source>
        <dbReference type="ARBA" id="ARBA00005254"/>
    </source>
</evidence>
<dbReference type="EMBL" id="JBAFVH010000008">
    <property type="protein sequence ID" value="MFG1373499.1"/>
    <property type="molecule type" value="Genomic_DNA"/>
</dbReference>
<dbReference type="Gene3D" id="3.90.226.10">
    <property type="entry name" value="2-enoyl-CoA Hydratase, Chain A, domain 1"/>
    <property type="match status" value="1"/>
</dbReference>
<dbReference type="PANTHER" id="PTHR43459:SF3">
    <property type="entry name" value="ENOYL-COA HYDRATASE ECHA15 (ENOYL HYDRASE) (UNSATURATED ACYL-COA HYDRATASE) (CROTONASE)-RELATED"/>
    <property type="match status" value="1"/>
</dbReference>
<dbReference type="CDD" id="cd06558">
    <property type="entry name" value="crotonase-like"/>
    <property type="match status" value="1"/>
</dbReference>
<name>A0ABW6ZXM7_9HYPH</name>
<dbReference type="RefSeq" id="WP_393993260.1">
    <property type="nucleotide sequence ID" value="NZ_JBAFVH010000008.1"/>
</dbReference>
<proteinExistence type="inferred from homology"/>
<dbReference type="PANTHER" id="PTHR43459">
    <property type="entry name" value="ENOYL-COA HYDRATASE"/>
    <property type="match status" value="1"/>
</dbReference>
<reference evidence="2 3" key="1">
    <citation type="submission" date="2024-02" db="EMBL/GenBank/DDBJ databases">
        <title>Expansion and revision of Xanthobacter and proposal of Roseixanthobacter gen. nov.</title>
        <authorList>
            <person name="Soltysiak M.P.M."/>
            <person name="Jalihal A."/>
            <person name="Ory A."/>
            <person name="Chrisophersen C."/>
            <person name="Lee A.D."/>
            <person name="Boulton J."/>
            <person name="Springer M."/>
        </authorList>
    </citation>
    <scope>NUCLEOTIDE SEQUENCE [LARGE SCALE GENOMIC DNA]</scope>
    <source>
        <strain evidence="2 3">23A</strain>
    </source>
</reference>
<evidence type="ECO:0000313" key="2">
    <source>
        <dbReference type="EMBL" id="MFG1373499.1"/>
    </source>
</evidence>
<protein>
    <submittedName>
        <fullName evidence="2">Enoyl-CoA hydratase-related protein</fullName>
    </submittedName>
</protein>
<accession>A0ABW6ZXM7</accession>
<evidence type="ECO:0000313" key="3">
    <source>
        <dbReference type="Proteomes" id="UP001604002"/>
    </source>
</evidence>
<dbReference type="InterPro" id="IPR014748">
    <property type="entry name" value="Enoyl-CoA_hydra_C"/>
</dbReference>
<gene>
    <name evidence="2" type="ORF">V5F32_15095</name>
</gene>
<dbReference type="Pfam" id="PF00378">
    <property type="entry name" value="ECH_1"/>
    <property type="match status" value="1"/>
</dbReference>
<dbReference type="Gene3D" id="1.10.12.10">
    <property type="entry name" value="Lyase 2-enoyl-coa Hydratase, Chain A, domain 2"/>
    <property type="match status" value="1"/>
</dbReference>
<dbReference type="Proteomes" id="UP001604002">
    <property type="component" value="Unassembled WGS sequence"/>
</dbReference>
<dbReference type="SUPFAM" id="SSF52096">
    <property type="entry name" value="ClpP/crotonase"/>
    <property type="match status" value="1"/>
</dbReference>
<dbReference type="InterPro" id="IPR001753">
    <property type="entry name" value="Enoyl-CoA_hydra/iso"/>
</dbReference>